<keyword evidence="4 7" id="KW-1133">Transmembrane helix</keyword>
<evidence type="ECO:0000256" key="1">
    <source>
        <dbReference type="ARBA" id="ARBA00004141"/>
    </source>
</evidence>
<keyword evidence="9" id="KW-1185">Reference proteome</keyword>
<dbReference type="PANTHER" id="PTHR45649">
    <property type="entry name" value="AMINO-ACID PERMEASE BAT1"/>
    <property type="match status" value="1"/>
</dbReference>
<evidence type="ECO:0000313" key="9">
    <source>
        <dbReference type="Proteomes" id="UP000189580"/>
    </source>
</evidence>
<sequence length="94" mass="10135">MGNNSEEIVRQETLQGVPTTEKPTVTDDDHLLMQLGYKPELRRNFSVIQVFGIAFSIMSLLPSIASVLALNLPAGGCATWGWLAASVCILTVGM</sequence>
<protein>
    <submittedName>
        <fullName evidence="8">Uga4p</fullName>
    </submittedName>
</protein>
<feature type="region of interest" description="Disordered" evidence="6">
    <location>
        <begin position="1"/>
        <end position="23"/>
    </location>
</feature>
<dbReference type="Proteomes" id="UP000189580">
    <property type="component" value="Chromosome b"/>
</dbReference>
<evidence type="ECO:0000256" key="5">
    <source>
        <dbReference type="ARBA" id="ARBA00023136"/>
    </source>
</evidence>
<accession>A0A167EY70</accession>
<gene>
    <name evidence="8" type="primary">UGA4</name>
    <name evidence="8" type="ORF">AWJ20_2206</name>
</gene>
<evidence type="ECO:0000256" key="3">
    <source>
        <dbReference type="ARBA" id="ARBA00022692"/>
    </source>
</evidence>
<comment type="subcellular location">
    <subcellularLocation>
        <location evidence="1">Membrane</location>
        <topology evidence="1">Multi-pass membrane protein</topology>
    </subcellularLocation>
</comment>
<reference evidence="8 9" key="1">
    <citation type="submission" date="2016-02" db="EMBL/GenBank/DDBJ databases">
        <title>Complete genome sequence and transcriptome regulation of the pentose utilising yeast Sugiyamaella lignohabitans.</title>
        <authorList>
            <person name="Bellasio M."/>
            <person name="Peymann A."/>
            <person name="Valli M."/>
            <person name="Sipitzky M."/>
            <person name="Graf A."/>
            <person name="Sauer M."/>
            <person name="Marx H."/>
            <person name="Mattanovich D."/>
        </authorList>
    </citation>
    <scope>NUCLEOTIDE SEQUENCE [LARGE SCALE GENOMIC DNA]</scope>
    <source>
        <strain evidence="8 9">CBS 10342</strain>
    </source>
</reference>
<feature type="transmembrane region" description="Helical" evidence="7">
    <location>
        <begin position="70"/>
        <end position="92"/>
    </location>
</feature>
<keyword evidence="5 7" id="KW-0472">Membrane</keyword>
<keyword evidence="3 7" id="KW-0812">Transmembrane</keyword>
<dbReference type="GeneID" id="30034092"/>
<evidence type="ECO:0000256" key="6">
    <source>
        <dbReference type="SAM" id="MobiDB-lite"/>
    </source>
</evidence>
<dbReference type="AlphaFoldDB" id="A0A167EY70"/>
<proteinExistence type="predicted"/>
<dbReference type="GO" id="GO:0016020">
    <property type="term" value="C:membrane"/>
    <property type="evidence" value="ECO:0007669"/>
    <property type="project" value="UniProtKB-SubCell"/>
</dbReference>
<dbReference type="EMBL" id="CP014503">
    <property type="protein sequence ID" value="ANB14601.1"/>
    <property type="molecule type" value="Genomic_DNA"/>
</dbReference>
<dbReference type="OrthoDB" id="4095332at2759"/>
<organism evidence="8 9">
    <name type="scientific">Sugiyamaella lignohabitans</name>
    <dbReference type="NCBI Taxonomy" id="796027"/>
    <lineage>
        <taxon>Eukaryota</taxon>
        <taxon>Fungi</taxon>
        <taxon>Dikarya</taxon>
        <taxon>Ascomycota</taxon>
        <taxon>Saccharomycotina</taxon>
        <taxon>Dipodascomycetes</taxon>
        <taxon>Dipodascales</taxon>
        <taxon>Trichomonascaceae</taxon>
        <taxon>Sugiyamaella</taxon>
    </lineage>
</organism>
<keyword evidence="2" id="KW-0813">Transport</keyword>
<evidence type="ECO:0000256" key="7">
    <source>
        <dbReference type="SAM" id="Phobius"/>
    </source>
</evidence>
<feature type="transmembrane region" description="Helical" evidence="7">
    <location>
        <begin position="45"/>
        <end position="64"/>
    </location>
</feature>
<dbReference type="KEGG" id="slb:AWJ20_2206"/>
<evidence type="ECO:0000313" key="8">
    <source>
        <dbReference type="EMBL" id="ANB14601.1"/>
    </source>
</evidence>
<dbReference type="GO" id="GO:0022857">
    <property type="term" value="F:transmembrane transporter activity"/>
    <property type="evidence" value="ECO:0007669"/>
    <property type="project" value="UniProtKB-ARBA"/>
</dbReference>
<dbReference type="RefSeq" id="XP_018737078.1">
    <property type="nucleotide sequence ID" value="XM_018879134.1"/>
</dbReference>
<name>A0A167EY70_9ASCO</name>
<dbReference type="PANTHER" id="PTHR45649:SF6">
    <property type="entry name" value="GABA-SPECIFIC PERMEASE"/>
    <property type="match status" value="1"/>
</dbReference>
<evidence type="ECO:0000256" key="2">
    <source>
        <dbReference type="ARBA" id="ARBA00022448"/>
    </source>
</evidence>
<evidence type="ECO:0000256" key="4">
    <source>
        <dbReference type="ARBA" id="ARBA00022989"/>
    </source>
</evidence>